<name>A0ABY7QNE8_9FLAO</name>
<dbReference type="RefSeq" id="WP_271148572.1">
    <property type="nucleotide sequence ID" value="NZ_CP115859.1"/>
</dbReference>
<dbReference type="Proteomes" id="UP001210978">
    <property type="component" value="Chromosome"/>
</dbReference>
<evidence type="ECO:0000313" key="1">
    <source>
        <dbReference type="EMBL" id="WBV60236.1"/>
    </source>
</evidence>
<organism evidence="1 2">
    <name type="scientific">Chryseobacterium camelliae</name>
    <dbReference type="NCBI Taxonomy" id="1265445"/>
    <lineage>
        <taxon>Bacteria</taxon>
        <taxon>Pseudomonadati</taxon>
        <taxon>Bacteroidota</taxon>
        <taxon>Flavobacteriia</taxon>
        <taxon>Flavobacteriales</taxon>
        <taxon>Weeksellaceae</taxon>
        <taxon>Chryseobacterium group</taxon>
        <taxon>Chryseobacterium</taxon>
    </lineage>
</organism>
<keyword evidence="2" id="KW-1185">Reference proteome</keyword>
<sequence length="85" mass="10288">MMTTILNNLYQIKIRAAVETVFNNKLLEDWNFTRTDEKFLFEKDHYQISVEFEAIYFFNPNGDSYKINNPFFLSEFKVTLEKFLI</sequence>
<gene>
    <name evidence="1" type="ORF">PFY12_14505</name>
</gene>
<accession>A0ABY7QNE8</accession>
<evidence type="ECO:0000313" key="2">
    <source>
        <dbReference type="Proteomes" id="UP001210978"/>
    </source>
</evidence>
<proteinExistence type="predicted"/>
<dbReference type="EMBL" id="CP115859">
    <property type="protein sequence ID" value="WBV60236.1"/>
    <property type="molecule type" value="Genomic_DNA"/>
</dbReference>
<evidence type="ECO:0008006" key="3">
    <source>
        <dbReference type="Google" id="ProtNLM"/>
    </source>
</evidence>
<protein>
    <recommendedName>
        <fullName evidence="3">DUF3298 domain-containing protein</fullName>
    </recommendedName>
</protein>
<reference evidence="1 2" key="1">
    <citation type="submission" date="2023-01" db="EMBL/GenBank/DDBJ databases">
        <title>Complete genome of Chryseobacterium camelliae VAN22-5A.</title>
        <authorList>
            <person name="Zong G."/>
            <person name="Cao G."/>
        </authorList>
    </citation>
    <scope>NUCLEOTIDE SEQUENCE [LARGE SCALE GENOMIC DNA]</scope>
    <source>
        <strain evidence="1 2">VAN22-5A</strain>
    </source>
</reference>